<comment type="catalytic activity">
    <reaction evidence="2">
        <text>(sulfur carrier)-H + L-cysteine = (sulfur carrier)-SH + L-alanine</text>
        <dbReference type="Rhea" id="RHEA:43892"/>
        <dbReference type="Rhea" id="RHEA-COMP:14737"/>
        <dbReference type="Rhea" id="RHEA-COMP:14739"/>
        <dbReference type="ChEBI" id="CHEBI:29917"/>
        <dbReference type="ChEBI" id="CHEBI:35235"/>
        <dbReference type="ChEBI" id="CHEBI:57972"/>
        <dbReference type="ChEBI" id="CHEBI:64428"/>
        <dbReference type="EC" id="2.8.1.7"/>
    </reaction>
</comment>
<dbReference type="InterPro" id="IPR015422">
    <property type="entry name" value="PyrdxlP-dep_Trfase_small"/>
</dbReference>
<dbReference type="EMBL" id="LIIN01000189">
    <property type="protein sequence ID" value="KZX19850.1"/>
    <property type="molecule type" value="Genomic_DNA"/>
</dbReference>
<dbReference type="GO" id="GO:0031071">
    <property type="term" value="F:cysteine desulfurase activity"/>
    <property type="evidence" value="ECO:0007669"/>
    <property type="project" value="UniProtKB-EC"/>
</dbReference>
<dbReference type="Gene3D" id="3.90.1150.10">
    <property type="entry name" value="Aspartate Aminotransferase, domain 1"/>
    <property type="match status" value="1"/>
</dbReference>
<dbReference type="SUPFAM" id="SSF53383">
    <property type="entry name" value="PLP-dependent transferases"/>
    <property type="match status" value="1"/>
</dbReference>
<gene>
    <name evidence="4" type="primary">iscS_2</name>
    <name evidence="4" type="ORF">ACH61_03054</name>
</gene>
<comment type="caution">
    <text evidence="4">The sequence shown here is derived from an EMBL/GenBank/DDBJ whole genome shotgun (WGS) entry which is preliminary data.</text>
</comment>
<organism evidence="4 5">
    <name type="scientific">Rathayibacter tanaceti</name>
    <dbReference type="NCBI Taxonomy" id="1671680"/>
    <lineage>
        <taxon>Bacteria</taxon>
        <taxon>Bacillati</taxon>
        <taxon>Actinomycetota</taxon>
        <taxon>Actinomycetes</taxon>
        <taxon>Micrococcales</taxon>
        <taxon>Microbacteriaceae</taxon>
        <taxon>Rathayibacter</taxon>
    </lineage>
</organism>
<evidence type="ECO:0000313" key="5">
    <source>
        <dbReference type="Proteomes" id="UP000076717"/>
    </source>
</evidence>
<dbReference type="AlphaFoldDB" id="A0A162FUX2"/>
<evidence type="ECO:0000313" key="4">
    <source>
        <dbReference type="EMBL" id="KZX19850.1"/>
    </source>
</evidence>
<keyword evidence="5" id="KW-1185">Reference proteome</keyword>
<comment type="cofactor">
    <cofactor evidence="1">
        <name>pyridoxal 5'-phosphate</name>
        <dbReference type="ChEBI" id="CHEBI:597326"/>
    </cofactor>
</comment>
<protein>
    <submittedName>
        <fullName evidence="4">Cysteine desulfurase</fullName>
        <ecNumber evidence="4">2.8.1.7</ecNumber>
    </submittedName>
</protein>
<name>A0A162FUX2_9MICO</name>
<dbReference type="InterPro" id="IPR015424">
    <property type="entry name" value="PyrdxlP-dep_Trfase"/>
</dbReference>
<dbReference type="PANTHER" id="PTHR11601">
    <property type="entry name" value="CYSTEINE DESULFURYLASE FAMILY MEMBER"/>
    <property type="match status" value="1"/>
</dbReference>
<accession>A0A162FUX2</accession>
<sequence length="132" mass="14052">MPGRSGESTLLALEERGVVVSSGSACAAGRDDPSPTLLALGLAPEVAQTAVRFSFGEVRRRRRRSTRRARSRPSSTGREPPRLRSVSIGFTTIGNVGGAWHCSPVRTRIGPATRVDAAPSADPHPALIRTQR</sequence>
<reference evidence="4 5" key="1">
    <citation type="submission" date="2015-08" db="EMBL/GenBank/DDBJ databases">
        <title>Draft Genome Sequence of Rathayibacter sp. Strain VKM Ac-2596 Isolated from Leaf Gall Induced by Plant-Parasitic Nematodes.</title>
        <authorList>
            <person name="Vasilenko O.V."/>
            <person name="Starodumova I.P."/>
            <person name="Tarlachkov S.V."/>
            <person name="Dorofeeva L.V."/>
            <person name="Evtushenko L.I."/>
        </authorList>
    </citation>
    <scope>NUCLEOTIDE SEQUENCE [LARGE SCALE GENOMIC DNA]</scope>
    <source>
        <strain evidence="4 5">VKM Ac-2596</strain>
    </source>
</reference>
<evidence type="ECO:0000256" key="3">
    <source>
        <dbReference type="SAM" id="MobiDB-lite"/>
    </source>
</evidence>
<dbReference type="PANTHER" id="PTHR11601:SF34">
    <property type="entry name" value="CYSTEINE DESULFURASE"/>
    <property type="match status" value="1"/>
</dbReference>
<dbReference type="EC" id="2.8.1.7" evidence="4"/>
<feature type="compositionally biased region" description="Basic residues" evidence="3">
    <location>
        <begin position="59"/>
        <end position="71"/>
    </location>
</feature>
<proteinExistence type="predicted"/>
<dbReference type="PATRIC" id="fig|1671680.3.peg.3294"/>
<evidence type="ECO:0000256" key="2">
    <source>
        <dbReference type="ARBA" id="ARBA00050776"/>
    </source>
</evidence>
<feature type="region of interest" description="Disordered" evidence="3">
    <location>
        <begin position="57"/>
        <end position="85"/>
    </location>
</feature>
<evidence type="ECO:0000256" key="1">
    <source>
        <dbReference type="ARBA" id="ARBA00001933"/>
    </source>
</evidence>
<keyword evidence="4" id="KW-0808">Transferase</keyword>
<dbReference type="Proteomes" id="UP000076717">
    <property type="component" value="Unassembled WGS sequence"/>
</dbReference>